<dbReference type="RefSeq" id="WP_174653807.1">
    <property type="nucleotide sequence ID" value="NZ_JAKRVX010000003.1"/>
</dbReference>
<name>A0AAE3FXH6_9EURY</name>
<dbReference type="Proteomes" id="UP001203207">
    <property type="component" value="Unassembled WGS sequence"/>
</dbReference>
<evidence type="ECO:0000313" key="2">
    <source>
        <dbReference type="Proteomes" id="UP001203207"/>
    </source>
</evidence>
<dbReference type="InterPro" id="IPR023393">
    <property type="entry name" value="START-like_dom_sf"/>
</dbReference>
<gene>
    <name evidence="1" type="ORF">AArcSt2_09015</name>
</gene>
<protein>
    <submittedName>
        <fullName evidence="1">SRPBCC family protein</fullName>
    </submittedName>
</protein>
<organism evidence="1 2">
    <name type="scientific">Natronocalculus amylovorans</name>
    <dbReference type="NCBI Taxonomy" id="2917812"/>
    <lineage>
        <taxon>Archaea</taxon>
        <taxon>Methanobacteriati</taxon>
        <taxon>Methanobacteriota</taxon>
        <taxon>Stenosarchaea group</taxon>
        <taxon>Halobacteria</taxon>
        <taxon>Halobacteriales</taxon>
        <taxon>Haloferacaceae</taxon>
        <taxon>Natronocalculus</taxon>
    </lineage>
</organism>
<accession>A0AAE3FXH6</accession>
<keyword evidence="2" id="KW-1185">Reference proteome</keyword>
<proteinExistence type="predicted"/>
<reference evidence="1" key="2">
    <citation type="submission" date="2022-02" db="EMBL/GenBank/DDBJ databases">
        <authorList>
            <person name="Elcheninov A.G."/>
            <person name="Sorokin D.Y."/>
            <person name="Kublanov I.V."/>
        </authorList>
    </citation>
    <scope>NUCLEOTIDE SEQUENCE</scope>
    <source>
        <strain evidence="1">AArc-St2</strain>
    </source>
</reference>
<dbReference type="CDD" id="cd07812">
    <property type="entry name" value="SRPBCC"/>
    <property type="match status" value="1"/>
</dbReference>
<sequence>MDELTVSTVVYESPETIYEFLRDFPGYAQYSEHLQAVRTLQGDGGPGTRYALRFSWWKLTYTAHSEVTNVTPPTVIDWKIIKDIDAHGCWRIEPLDELPADAPAGAEHACTVILDVTFDPHSAESDALNLPRLVSIGWVIKKAVPLIRKEAERVFTSAVEDIEGERRSVSLDVTTNSDHLKR</sequence>
<comment type="caution">
    <text evidence="1">The sequence shown here is derived from an EMBL/GenBank/DDBJ whole genome shotgun (WGS) entry which is preliminary data.</text>
</comment>
<dbReference type="Gene3D" id="3.30.530.20">
    <property type="match status" value="1"/>
</dbReference>
<dbReference type="AlphaFoldDB" id="A0AAE3FXH6"/>
<dbReference type="Pfam" id="PF10604">
    <property type="entry name" value="Polyketide_cyc2"/>
    <property type="match status" value="1"/>
</dbReference>
<reference evidence="1" key="1">
    <citation type="journal article" date="2022" name="Syst. Appl. Microbiol.">
        <title>Natronocalculus amylovorans gen. nov., sp. nov., and Natranaeroarchaeum aerophilus sp. nov., dominant culturable amylolytic natronoarchaea from hypersaline soda lakes in southwestern Siberia.</title>
        <authorList>
            <person name="Sorokin D.Y."/>
            <person name="Elcheninov A.G."/>
            <person name="Khizhniak T.V."/>
            <person name="Koenen M."/>
            <person name="Bale N.J."/>
            <person name="Damste J.S.S."/>
            <person name="Kublanov I.V."/>
        </authorList>
    </citation>
    <scope>NUCLEOTIDE SEQUENCE</scope>
    <source>
        <strain evidence="1">AArc-St2</strain>
    </source>
</reference>
<dbReference type="SUPFAM" id="SSF55961">
    <property type="entry name" value="Bet v1-like"/>
    <property type="match status" value="1"/>
</dbReference>
<dbReference type="EMBL" id="JAKRVX010000003">
    <property type="protein sequence ID" value="MCL9817081.1"/>
    <property type="molecule type" value="Genomic_DNA"/>
</dbReference>
<dbReference type="InterPro" id="IPR019587">
    <property type="entry name" value="Polyketide_cyclase/dehydratase"/>
</dbReference>
<evidence type="ECO:0000313" key="1">
    <source>
        <dbReference type="EMBL" id="MCL9817081.1"/>
    </source>
</evidence>